<dbReference type="SUPFAM" id="SSF56784">
    <property type="entry name" value="HAD-like"/>
    <property type="match status" value="1"/>
</dbReference>
<evidence type="ECO:0000256" key="7">
    <source>
        <dbReference type="ARBA" id="ARBA00022801"/>
    </source>
</evidence>
<evidence type="ECO:0000256" key="5">
    <source>
        <dbReference type="ARBA" id="ARBA00022723"/>
    </source>
</evidence>
<dbReference type="GO" id="GO:0006190">
    <property type="term" value="P:inosine salvage"/>
    <property type="evidence" value="ECO:0007669"/>
    <property type="project" value="InterPro"/>
</dbReference>
<keyword evidence="14" id="KW-1185">Reference proteome</keyword>
<evidence type="ECO:0000256" key="3">
    <source>
        <dbReference type="ARBA" id="ARBA00011881"/>
    </source>
</evidence>
<proteinExistence type="inferred from homology"/>
<dbReference type="GO" id="GO:0009117">
    <property type="term" value="P:nucleotide metabolic process"/>
    <property type="evidence" value="ECO:0007669"/>
    <property type="project" value="UniProtKB-KW"/>
</dbReference>
<protein>
    <recommendedName>
        <fullName evidence="4 12">IMP-specific 5'-nucleotidase 1</fullName>
        <ecNumber evidence="12">3.1.3.-</ecNumber>
    </recommendedName>
</protein>
<dbReference type="PANTHER" id="PTHR28213:SF1">
    <property type="entry name" value="IMP-SPECIFIC 5'-NUCLEOTIDASE 1"/>
    <property type="match status" value="1"/>
</dbReference>
<accession>A0A6A6HFW4</accession>
<dbReference type="OrthoDB" id="185373at2759"/>
<dbReference type="InterPro" id="IPR036412">
    <property type="entry name" value="HAD-like_sf"/>
</dbReference>
<dbReference type="GO" id="GO:0005524">
    <property type="term" value="F:ATP binding"/>
    <property type="evidence" value="ECO:0007669"/>
    <property type="project" value="UniProtKB-KW"/>
</dbReference>
<keyword evidence="6" id="KW-0547">Nucleotide-binding</keyword>
<comment type="subunit">
    <text evidence="3 12">Homotetramer.</text>
</comment>
<evidence type="ECO:0000256" key="2">
    <source>
        <dbReference type="ARBA" id="ARBA00005307"/>
    </source>
</evidence>
<comment type="function">
    <text evidence="12">IMP-specific 5'-nucleotidase involved in IMP (inositol monophosphate) degradation.</text>
</comment>
<dbReference type="EMBL" id="ML991783">
    <property type="protein sequence ID" value="KAF2236728.1"/>
    <property type="molecule type" value="Genomic_DNA"/>
</dbReference>
<sequence>MTTRYRVEYALKTHRRDQLIEWIKGLLAVPFVLHSQPTAIFEERRERVAQMASNAHRRYAEIMRDVEELINDHIANQKAGTAERSKLKLLVPTVGTFFTPLLLQDAFMYQDSRRFISSRCFVPPSFNDVRLILNTAQIMSLVRGGPIELMTFDGDVTLYDDGESLAPESAVIRRILTLMSKGINVGIVTAAGYLEAMKYYSRLHGLLDAIHASQLPLELKEKIVVMGGESNYLFRYSSSSPDRLIPVPRHEWLLDDMKLWSEEDINELLDTAESALKGSIETMHLDAQIIRKERGVGMVPSPGQRFAREQLEETVLLTQKILEISPVGRRLPFCAFNGGSDVFVDIGDKAWGVQACQKFFGGIEGAKTLHIGDQFLSAGANDFKARLACTTAWIASPTETVALLDEISELDQLMEFKRK</sequence>
<comment type="catalytic activity">
    <reaction evidence="11">
        <text>IMP + H2O = inosine + phosphate</text>
        <dbReference type="Rhea" id="RHEA:27718"/>
        <dbReference type="ChEBI" id="CHEBI:15377"/>
        <dbReference type="ChEBI" id="CHEBI:17596"/>
        <dbReference type="ChEBI" id="CHEBI:43474"/>
        <dbReference type="ChEBI" id="CHEBI:58053"/>
        <dbReference type="EC" id="3.1.3.99"/>
    </reaction>
</comment>
<dbReference type="Proteomes" id="UP000800092">
    <property type="component" value="Unassembled WGS sequence"/>
</dbReference>
<evidence type="ECO:0000256" key="4">
    <source>
        <dbReference type="ARBA" id="ARBA00015544"/>
    </source>
</evidence>
<evidence type="ECO:0000256" key="6">
    <source>
        <dbReference type="ARBA" id="ARBA00022741"/>
    </source>
</evidence>
<dbReference type="GO" id="GO:0000287">
    <property type="term" value="F:magnesium ion binding"/>
    <property type="evidence" value="ECO:0007669"/>
    <property type="project" value="InterPro"/>
</dbReference>
<dbReference type="PIRSF" id="PIRSF028836">
    <property type="entry name" value="ISN1"/>
    <property type="match status" value="1"/>
</dbReference>
<comment type="cofactor">
    <cofactor evidence="1 12">
        <name>Mg(2+)</name>
        <dbReference type="ChEBI" id="CHEBI:18420"/>
    </cofactor>
</comment>
<keyword evidence="9 12" id="KW-0460">Magnesium</keyword>
<comment type="similarity">
    <text evidence="2 12">Belongs to the ISN1 family.</text>
</comment>
<dbReference type="GO" id="GO:0071590">
    <property type="term" value="P:nicotinamide riboside biosynthetic process"/>
    <property type="evidence" value="ECO:0007669"/>
    <property type="project" value="TreeGrafter"/>
</dbReference>
<dbReference type="GO" id="GO:0008253">
    <property type="term" value="F:5'-nucleotidase activity"/>
    <property type="evidence" value="ECO:0007669"/>
    <property type="project" value="InterPro"/>
</dbReference>
<evidence type="ECO:0000256" key="1">
    <source>
        <dbReference type="ARBA" id="ARBA00001946"/>
    </source>
</evidence>
<evidence type="ECO:0000313" key="14">
    <source>
        <dbReference type="Proteomes" id="UP000800092"/>
    </source>
</evidence>
<evidence type="ECO:0000256" key="9">
    <source>
        <dbReference type="ARBA" id="ARBA00022842"/>
    </source>
</evidence>
<keyword evidence="8" id="KW-0067">ATP-binding</keyword>
<keyword evidence="7 12" id="KW-0378">Hydrolase</keyword>
<dbReference type="EC" id="3.1.3.-" evidence="12"/>
<evidence type="ECO:0000256" key="10">
    <source>
        <dbReference type="ARBA" id="ARBA00023080"/>
    </source>
</evidence>
<dbReference type="AlphaFoldDB" id="A0A6A6HFW4"/>
<name>A0A6A6HFW4_VIRVR</name>
<dbReference type="InterPro" id="IPR009453">
    <property type="entry name" value="ISN1"/>
</dbReference>
<gene>
    <name evidence="13" type="ORF">EV356DRAFT_49570</name>
</gene>
<keyword evidence="10 12" id="KW-0546">Nucleotide metabolism</keyword>
<keyword evidence="5" id="KW-0479">Metal-binding</keyword>
<dbReference type="PANTHER" id="PTHR28213">
    <property type="entry name" value="IMP-SPECIFIC 5'-NUCLEOTIDASE 1"/>
    <property type="match status" value="1"/>
</dbReference>
<organism evidence="13 14">
    <name type="scientific">Viridothelium virens</name>
    <name type="common">Speckled blister lichen</name>
    <name type="synonym">Trypethelium virens</name>
    <dbReference type="NCBI Taxonomy" id="1048519"/>
    <lineage>
        <taxon>Eukaryota</taxon>
        <taxon>Fungi</taxon>
        <taxon>Dikarya</taxon>
        <taxon>Ascomycota</taxon>
        <taxon>Pezizomycotina</taxon>
        <taxon>Dothideomycetes</taxon>
        <taxon>Dothideomycetes incertae sedis</taxon>
        <taxon>Trypetheliales</taxon>
        <taxon>Trypetheliaceae</taxon>
        <taxon>Viridothelium</taxon>
    </lineage>
</organism>
<dbReference type="GO" id="GO:0071592">
    <property type="term" value="P:nicotinic acid riboside biosynthetic process"/>
    <property type="evidence" value="ECO:0007669"/>
    <property type="project" value="TreeGrafter"/>
</dbReference>
<evidence type="ECO:0000256" key="8">
    <source>
        <dbReference type="ARBA" id="ARBA00022840"/>
    </source>
</evidence>
<dbReference type="Pfam" id="PF06437">
    <property type="entry name" value="ISN1"/>
    <property type="match status" value="1"/>
</dbReference>
<evidence type="ECO:0000256" key="11">
    <source>
        <dbReference type="ARBA" id="ARBA00047413"/>
    </source>
</evidence>
<reference evidence="13" key="1">
    <citation type="journal article" date="2020" name="Stud. Mycol.">
        <title>101 Dothideomycetes genomes: a test case for predicting lifestyles and emergence of pathogens.</title>
        <authorList>
            <person name="Haridas S."/>
            <person name="Albert R."/>
            <person name="Binder M."/>
            <person name="Bloem J."/>
            <person name="Labutti K."/>
            <person name="Salamov A."/>
            <person name="Andreopoulos B."/>
            <person name="Baker S."/>
            <person name="Barry K."/>
            <person name="Bills G."/>
            <person name="Bluhm B."/>
            <person name="Cannon C."/>
            <person name="Castanera R."/>
            <person name="Culley D."/>
            <person name="Daum C."/>
            <person name="Ezra D."/>
            <person name="Gonzalez J."/>
            <person name="Henrissat B."/>
            <person name="Kuo A."/>
            <person name="Liang C."/>
            <person name="Lipzen A."/>
            <person name="Lutzoni F."/>
            <person name="Magnuson J."/>
            <person name="Mondo S."/>
            <person name="Nolan M."/>
            <person name="Ohm R."/>
            <person name="Pangilinan J."/>
            <person name="Park H.-J."/>
            <person name="Ramirez L."/>
            <person name="Alfaro M."/>
            <person name="Sun H."/>
            <person name="Tritt A."/>
            <person name="Yoshinaga Y."/>
            <person name="Zwiers L.-H."/>
            <person name="Turgeon B."/>
            <person name="Goodwin S."/>
            <person name="Spatafora J."/>
            <person name="Crous P."/>
            <person name="Grigoriev I."/>
        </authorList>
    </citation>
    <scope>NUCLEOTIDE SEQUENCE</scope>
    <source>
        <strain evidence="13">Tuck. ex Michener</strain>
    </source>
</reference>
<evidence type="ECO:0000256" key="12">
    <source>
        <dbReference type="PIRNR" id="PIRNR028836"/>
    </source>
</evidence>
<evidence type="ECO:0000313" key="13">
    <source>
        <dbReference type="EMBL" id="KAF2236728.1"/>
    </source>
</evidence>